<dbReference type="EMBL" id="VXLC01000001">
    <property type="protein sequence ID" value="KAA8890754.1"/>
    <property type="molecule type" value="Genomic_DNA"/>
</dbReference>
<keyword evidence="3" id="KW-1185">Reference proteome</keyword>
<feature type="region of interest" description="Disordered" evidence="1">
    <location>
        <begin position="1"/>
        <end position="24"/>
    </location>
</feature>
<dbReference type="InterPro" id="IPR029032">
    <property type="entry name" value="AhpD-like"/>
</dbReference>
<gene>
    <name evidence="2" type="ORF">F3087_05835</name>
</gene>
<name>A0A5N0EQL5_9NOCA</name>
<dbReference type="SUPFAM" id="SSF69118">
    <property type="entry name" value="AhpD-like"/>
    <property type="match status" value="1"/>
</dbReference>
<organism evidence="2 3">
    <name type="scientific">Nocardia colli</name>
    <dbReference type="NCBI Taxonomy" id="2545717"/>
    <lineage>
        <taxon>Bacteria</taxon>
        <taxon>Bacillati</taxon>
        <taxon>Actinomycetota</taxon>
        <taxon>Actinomycetes</taxon>
        <taxon>Mycobacteriales</taxon>
        <taxon>Nocardiaceae</taxon>
        <taxon>Nocardia</taxon>
    </lineage>
</organism>
<accession>A0A5N0EQL5</accession>
<evidence type="ECO:0000256" key="1">
    <source>
        <dbReference type="SAM" id="MobiDB-lite"/>
    </source>
</evidence>
<dbReference type="AlphaFoldDB" id="A0A5N0EQL5"/>
<reference evidence="2 3" key="1">
    <citation type="submission" date="2019-09" db="EMBL/GenBank/DDBJ databases">
        <authorList>
            <person name="Wang X."/>
        </authorList>
    </citation>
    <scope>NUCLEOTIDE SEQUENCE [LARGE SCALE GENOMIC DNA]</scope>
    <source>
        <strain evidence="2 3">CICC 11023</strain>
    </source>
</reference>
<dbReference type="Gene3D" id="1.20.1290.10">
    <property type="entry name" value="AhpD-like"/>
    <property type="match status" value="1"/>
</dbReference>
<protein>
    <submittedName>
        <fullName evidence="2">Uncharacterized protein</fullName>
    </submittedName>
</protein>
<evidence type="ECO:0000313" key="2">
    <source>
        <dbReference type="EMBL" id="KAA8890754.1"/>
    </source>
</evidence>
<dbReference type="Proteomes" id="UP000323876">
    <property type="component" value="Unassembled WGS sequence"/>
</dbReference>
<dbReference type="RefSeq" id="WP_150400660.1">
    <property type="nucleotide sequence ID" value="NZ_VXLC01000001.1"/>
</dbReference>
<comment type="caution">
    <text evidence="2">The sequence shown here is derived from an EMBL/GenBank/DDBJ whole genome shotgun (WGS) entry which is preliminary data.</text>
</comment>
<sequence length="106" mass="11533">MARSMEEQWQRFGEQLGSGRGRLPAEVRREIRRRATDSAGGDGIPPELAAFADLVAERSYRVTEATVTGLTAAGHSDDEIFETAAVAAYGAADRRLRAARRAWGGR</sequence>
<proteinExistence type="predicted"/>
<dbReference type="OrthoDB" id="4565678at2"/>
<evidence type="ECO:0000313" key="3">
    <source>
        <dbReference type="Proteomes" id="UP000323876"/>
    </source>
</evidence>